<sequence length="86" mass="9575">MKNDFEEKMADIMIGEAVTALLDEDVAISWAVLTERLRAAIEHETDEDRVRAGLRAIEEVRREMQIRAGEKTGVPGADGLSAQKLH</sequence>
<name>A0A0B1QXV6_9GAMM</name>
<dbReference type="RefSeq" id="WP_039337088.1">
    <property type="nucleotide sequence ID" value="NZ_JTJJ01000152.1"/>
</dbReference>
<organism evidence="2 3">
    <name type="scientific">Pantoea rodasii</name>
    <dbReference type="NCBI Taxonomy" id="1076549"/>
    <lineage>
        <taxon>Bacteria</taxon>
        <taxon>Pseudomonadati</taxon>
        <taxon>Pseudomonadota</taxon>
        <taxon>Gammaproteobacteria</taxon>
        <taxon>Enterobacterales</taxon>
        <taxon>Erwiniaceae</taxon>
        <taxon>Pantoea</taxon>
    </lineage>
</organism>
<dbReference type="Proteomes" id="UP000030853">
    <property type="component" value="Unassembled WGS sequence"/>
</dbReference>
<proteinExistence type="predicted"/>
<dbReference type="EMBL" id="JTJJ01000152">
    <property type="protein sequence ID" value="KHJ65209.1"/>
    <property type="molecule type" value="Genomic_DNA"/>
</dbReference>
<evidence type="ECO:0000313" key="3">
    <source>
        <dbReference type="Proteomes" id="UP000030853"/>
    </source>
</evidence>
<comment type="caution">
    <text evidence="2">The sequence shown here is derived from an EMBL/GenBank/DDBJ whole genome shotgun (WGS) entry which is preliminary data.</text>
</comment>
<evidence type="ECO:0000313" key="2">
    <source>
        <dbReference type="EMBL" id="KHJ65209.1"/>
    </source>
</evidence>
<evidence type="ECO:0000256" key="1">
    <source>
        <dbReference type="SAM" id="MobiDB-lite"/>
    </source>
</evidence>
<reference evidence="2 3" key="1">
    <citation type="submission" date="2014-11" db="EMBL/GenBank/DDBJ databases">
        <title>Genome sequencing of Pantoea rodasii ND03.</title>
        <authorList>
            <person name="Muhamad Yunos N.Y."/>
            <person name="Chan K.-G."/>
        </authorList>
    </citation>
    <scope>NUCLEOTIDE SEQUENCE [LARGE SCALE GENOMIC DNA]</scope>
    <source>
        <strain evidence="2 3">ND03</strain>
    </source>
</reference>
<dbReference type="AlphaFoldDB" id="A0A0B1QXV6"/>
<accession>A0A0B1QXV6</accession>
<feature type="region of interest" description="Disordered" evidence="1">
    <location>
        <begin position="67"/>
        <end position="86"/>
    </location>
</feature>
<protein>
    <submittedName>
        <fullName evidence="2">Uncharacterized protein</fullName>
    </submittedName>
</protein>
<gene>
    <name evidence="2" type="ORF">QU24_25810</name>
</gene>